<keyword evidence="3" id="KW-1185">Reference proteome</keyword>
<organism evidence="2 3">
    <name type="scientific">Lentilactobacillus sunkii DSM 19904</name>
    <dbReference type="NCBI Taxonomy" id="1423808"/>
    <lineage>
        <taxon>Bacteria</taxon>
        <taxon>Bacillati</taxon>
        <taxon>Bacillota</taxon>
        <taxon>Bacilli</taxon>
        <taxon>Lactobacillales</taxon>
        <taxon>Lactobacillaceae</taxon>
        <taxon>Lentilactobacillus</taxon>
    </lineage>
</organism>
<sequence length="50" mass="5862">MFQNASLKMPNFEHLSEDQISKYQGTAYRVGWWILAVTVVFIILLVYLNI</sequence>
<accession>A0A0R1KX33</accession>
<dbReference type="AlphaFoldDB" id="A0A0R1KX33"/>
<protein>
    <submittedName>
        <fullName evidence="2">Uncharacterized protein</fullName>
    </submittedName>
</protein>
<comment type="caution">
    <text evidence="2">The sequence shown here is derived from an EMBL/GenBank/DDBJ whole genome shotgun (WGS) entry which is preliminary data.</text>
</comment>
<keyword evidence="1" id="KW-0472">Membrane</keyword>
<dbReference type="Proteomes" id="UP000051581">
    <property type="component" value="Unassembled WGS sequence"/>
</dbReference>
<evidence type="ECO:0000313" key="2">
    <source>
        <dbReference type="EMBL" id="KRK88317.1"/>
    </source>
</evidence>
<evidence type="ECO:0000256" key="1">
    <source>
        <dbReference type="SAM" id="Phobius"/>
    </source>
</evidence>
<reference evidence="2 3" key="1">
    <citation type="journal article" date="2015" name="Genome Announc.">
        <title>Expanding the biotechnology potential of lactobacilli through comparative genomics of 213 strains and associated genera.</title>
        <authorList>
            <person name="Sun Z."/>
            <person name="Harris H.M."/>
            <person name="McCann A."/>
            <person name="Guo C."/>
            <person name="Argimon S."/>
            <person name="Zhang W."/>
            <person name="Yang X."/>
            <person name="Jeffery I.B."/>
            <person name="Cooney J.C."/>
            <person name="Kagawa T.F."/>
            <person name="Liu W."/>
            <person name="Song Y."/>
            <person name="Salvetti E."/>
            <person name="Wrobel A."/>
            <person name="Rasinkangas P."/>
            <person name="Parkhill J."/>
            <person name="Rea M.C."/>
            <person name="O'Sullivan O."/>
            <person name="Ritari J."/>
            <person name="Douillard F.P."/>
            <person name="Paul Ross R."/>
            <person name="Yang R."/>
            <person name="Briner A.E."/>
            <person name="Felis G.E."/>
            <person name="de Vos W.M."/>
            <person name="Barrangou R."/>
            <person name="Klaenhammer T.R."/>
            <person name="Caufield P.W."/>
            <person name="Cui Y."/>
            <person name="Zhang H."/>
            <person name="O'Toole P.W."/>
        </authorList>
    </citation>
    <scope>NUCLEOTIDE SEQUENCE [LARGE SCALE GENOMIC DNA]</scope>
    <source>
        <strain evidence="2 3">DSM 19904</strain>
    </source>
</reference>
<name>A0A0R1KX33_9LACO</name>
<dbReference type="EMBL" id="AZEA01000010">
    <property type="protein sequence ID" value="KRK88317.1"/>
    <property type="molecule type" value="Genomic_DNA"/>
</dbReference>
<gene>
    <name evidence="2" type="ORF">FD17_GL000460</name>
</gene>
<evidence type="ECO:0000313" key="3">
    <source>
        <dbReference type="Proteomes" id="UP000051581"/>
    </source>
</evidence>
<dbReference type="PATRIC" id="fig|1423808.3.peg.464"/>
<keyword evidence="1" id="KW-0812">Transmembrane</keyword>
<proteinExistence type="predicted"/>
<keyword evidence="1" id="KW-1133">Transmembrane helix</keyword>
<feature type="transmembrane region" description="Helical" evidence="1">
    <location>
        <begin position="30"/>
        <end position="48"/>
    </location>
</feature>